<proteinExistence type="predicted"/>
<dbReference type="EMBL" id="JABBFR010000008">
    <property type="protein sequence ID" value="MBT0724334.1"/>
    <property type="molecule type" value="Genomic_DNA"/>
</dbReference>
<dbReference type="Pfam" id="PF22917">
    <property type="entry name" value="PRISE"/>
    <property type="match status" value="1"/>
</dbReference>
<dbReference type="InterPro" id="IPR036291">
    <property type="entry name" value="NAD(P)-bd_dom_sf"/>
</dbReference>
<evidence type="ECO:0000259" key="1">
    <source>
        <dbReference type="Pfam" id="PF22917"/>
    </source>
</evidence>
<name>A0ABS5SWD1_9GAMM</name>
<dbReference type="InterPro" id="IPR055222">
    <property type="entry name" value="PRISE-like_Rossmann-fold"/>
</dbReference>
<accession>A0ABS5SWD1</accession>
<evidence type="ECO:0000313" key="2">
    <source>
        <dbReference type="EMBL" id="MBT0724334.1"/>
    </source>
</evidence>
<dbReference type="Gene3D" id="3.40.50.720">
    <property type="entry name" value="NAD(P)-binding Rossmann-like Domain"/>
    <property type="match status" value="1"/>
</dbReference>
<protein>
    <submittedName>
        <fullName evidence="2">SDR family oxidoreductase</fullName>
    </submittedName>
</protein>
<feature type="domain" description="PRISE-like Rossmann-fold" evidence="1">
    <location>
        <begin position="66"/>
        <end position="356"/>
    </location>
</feature>
<reference evidence="2 3" key="1">
    <citation type="submission" date="2020-04" db="EMBL/GenBank/DDBJ databases">
        <title>Genome sequencing of Rosenbergiella species.</title>
        <authorList>
            <person name="Alvarez-Perez S."/>
            <person name="Lievens B."/>
        </authorList>
    </citation>
    <scope>NUCLEOTIDE SEQUENCE [LARGE SCALE GENOMIC DNA]</scope>
    <source>
        <strain evidence="2 3">S61</strain>
    </source>
</reference>
<evidence type="ECO:0000313" key="3">
    <source>
        <dbReference type="Proteomes" id="UP000790096"/>
    </source>
</evidence>
<keyword evidence="3" id="KW-1185">Reference proteome</keyword>
<gene>
    <name evidence="2" type="ORF">HH682_07750</name>
</gene>
<sequence length="363" mass="40551">MQKKALIIGCSGITGSALALELLQQGWEVTGLSRGHSPLPEDVKGLIADLTSAEQVSAALSEQRPDAVFFTVWSRQNNEKENIRVNGAIVRHVIDALGDRLSASHVALVTGLKHYLGPFEAYGAAETVVTPFREEQPRQPVDNFYYAQEDEIFAGAKRYGYRWSVHRPHTVIGAAQGNAMNMGQTLAVYAALCREQGWPFVFPGSLEQWQGVSDVTDAGILARQLIWATDAEKAQNEVFNIVNGEHFRWKWLWPRLANYFGVEPGEFSGSATPLDTQMQQANAQQLWAALAEGYQLEITDVDKLASWWHTDADLGRSFEAFTDMTKSRLAGFTDYQSTEQSFYKLFDHLIDKKIIPDFKNTSV</sequence>
<organism evidence="2 3">
    <name type="scientific">Rosenbergiella gaditana</name>
    <dbReference type="NCBI Taxonomy" id="2726987"/>
    <lineage>
        <taxon>Bacteria</taxon>
        <taxon>Pseudomonadati</taxon>
        <taxon>Pseudomonadota</taxon>
        <taxon>Gammaproteobacteria</taxon>
        <taxon>Enterobacterales</taxon>
        <taxon>Erwiniaceae</taxon>
        <taxon>Rosenbergiella</taxon>
    </lineage>
</organism>
<dbReference type="CDD" id="cd08948">
    <property type="entry name" value="5beta-POR_like_SDR_a"/>
    <property type="match status" value="1"/>
</dbReference>
<comment type="caution">
    <text evidence="2">The sequence shown here is derived from an EMBL/GenBank/DDBJ whole genome shotgun (WGS) entry which is preliminary data.</text>
</comment>
<dbReference type="Proteomes" id="UP000790096">
    <property type="component" value="Unassembled WGS sequence"/>
</dbReference>
<dbReference type="PANTHER" id="PTHR32487">
    <property type="entry name" value="3-OXO-DELTA(4,5)-STEROID 5-BETA-REDUCTASE"/>
    <property type="match status" value="1"/>
</dbReference>
<dbReference type="PANTHER" id="PTHR32487:SF0">
    <property type="entry name" value="3-OXO-DELTA(4,5)-STEROID 5-BETA-REDUCTASE"/>
    <property type="match status" value="1"/>
</dbReference>
<dbReference type="RefSeq" id="WP_214237012.1">
    <property type="nucleotide sequence ID" value="NZ_JABBFR010000008.1"/>
</dbReference>
<dbReference type="SUPFAM" id="SSF51735">
    <property type="entry name" value="NAD(P)-binding Rossmann-fold domains"/>
    <property type="match status" value="1"/>
</dbReference>